<sequence>MQFRASASSLNATKDYTPHPLLLTLWQFVYQRTGLNNALDQLAATLLRTPEPEVNWKTDRYGEPYLEIYDPAAKKFHYFTSDQDALIWLERRFQPFL</sequence>
<dbReference type="EMBL" id="CP053586">
    <property type="protein sequence ID" value="WNZ26164.1"/>
    <property type="molecule type" value="Genomic_DNA"/>
</dbReference>
<organism evidence="1">
    <name type="scientific">Leptolyngbya sp. NK1-12</name>
    <dbReference type="NCBI Taxonomy" id="2547451"/>
    <lineage>
        <taxon>Bacteria</taxon>
        <taxon>Bacillati</taxon>
        <taxon>Cyanobacteriota</taxon>
        <taxon>Cyanophyceae</taxon>
        <taxon>Leptolyngbyales</taxon>
        <taxon>Leptolyngbyaceae</taxon>
        <taxon>Leptolyngbya group</taxon>
        <taxon>Leptolyngbya</taxon>
    </lineage>
</organism>
<dbReference type="RefSeq" id="WP_316432385.1">
    <property type="nucleotide sequence ID" value="NZ_CP053586.1"/>
</dbReference>
<name>A0AA96WJ91_9CYAN</name>
<protein>
    <submittedName>
        <fullName evidence="1">Uncharacterized protein</fullName>
    </submittedName>
</protein>
<dbReference type="AlphaFoldDB" id="A0AA96WJ91"/>
<reference evidence="1" key="1">
    <citation type="submission" date="2020-05" db="EMBL/GenBank/DDBJ databases">
        <authorList>
            <person name="Zhu T."/>
            <person name="Keshari N."/>
            <person name="Lu X."/>
        </authorList>
    </citation>
    <scope>NUCLEOTIDE SEQUENCE</scope>
    <source>
        <strain evidence="1">NK1-12</strain>
    </source>
</reference>
<gene>
    <name evidence="1" type="ORF">HJG54_27305</name>
</gene>
<proteinExistence type="predicted"/>
<accession>A0AA96WJ91</accession>
<evidence type="ECO:0000313" key="1">
    <source>
        <dbReference type="EMBL" id="WNZ26164.1"/>
    </source>
</evidence>